<evidence type="ECO:0000259" key="3">
    <source>
        <dbReference type="PROSITE" id="PS50887"/>
    </source>
</evidence>
<keyword evidence="5" id="KW-1185">Reference proteome</keyword>
<feature type="domain" description="EAL" evidence="2">
    <location>
        <begin position="421"/>
        <end position="659"/>
    </location>
</feature>
<dbReference type="RefSeq" id="WP_286336677.1">
    <property type="nucleotide sequence ID" value="NZ_AP027370.1"/>
</dbReference>
<dbReference type="PANTHER" id="PTHR33121:SF79">
    <property type="entry name" value="CYCLIC DI-GMP PHOSPHODIESTERASE PDED-RELATED"/>
    <property type="match status" value="1"/>
</dbReference>
<dbReference type="PROSITE" id="PS50883">
    <property type="entry name" value="EAL"/>
    <property type="match status" value="1"/>
</dbReference>
<sequence length="659" mass="76791">MPKETLITIRRLVLNIIGVFLLVSLTFEILVGIYLKKEALNNLAIEDARHTSELVFENLYTKMQEGWSKKDIEKILKRLNAVRPGMTIHVYRSKIVEDAYGRVEEDYRKVQSDDLIQKAMKGKEIITVNRENTIRYLYPLRVEKRCLQCHVNAMVGDINGVIDISLPARQIVVSLDKMILYFIVTLGIFLLIFFLFFYWMFDKRLVQPLIELSRKIASTKVRTHPEETIHVDSNCRELKTLEKSFNTLIKQIRFYYDKLIASFSIDPLTGLYNINRLKKDLEGGKRASMLLLNIDRFKELNDYYGFEVGDKVLKDIARRLKKIVPEETTLYRIGGSEFCMVRFNAFDPNEIVEILAEIQSLTFESSTLEELRITMTGGVVQQQNTRLIEKASIALNAAKRRNKPFEFYRNAKEIEVDYKRHIRWIKEVEEAIEEDRLIVYYQPIVKASQPEVKKYEALVRLVDRNGEIHLPGEFLEVVQNSRLYARLTQIVIKKTFTAFKKSDYSFSLNLHINDIKDPMCRNYIYESLREYPEPERVTFEILESEEVSNFKLVNEFIRTVHLLGAKVAIDDFGSGYSNFHYLLKMKVDFYKIDASLIRYITKDPNSRMLVESIVHFAGKLGVETIAEYVETEEIAEMCKALGIDYLQGFYIGKPTPVTG</sequence>
<dbReference type="InterPro" id="IPR001633">
    <property type="entry name" value="EAL_dom"/>
</dbReference>
<dbReference type="Pfam" id="PF00990">
    <property type="entry name" value="GGDEF"/>
    <property type="match status" value="1"/>
</dbReference>
<evidence type="ECO:0000256" key="1">
    <source>
        <dbReference type="SAM" id="Phobius"/>
    </source>
</evidence>
<dbReference type="SMART" id="SM00052">
    <property type="entry name" value="EAL"/>
    <property type="match status" value="1"/>
</dbReference>
<name>A0ABM8FP77_9BACT</name>
<evidence type="ECO:0000259" key="2">
    <source>
        <dbReference type="PROSITE" id="PS50883"/>
    </source>
</evidence>
<feature type="transmembrane region" description="Helical" evidence="1">
    <location>
        <begin position="179"/>
        <end position="201"/>
    </location>
</feature>
<feature type="domain" description="GGDEF" evidence="3">
    <location>
        <begin position="285"/>
        <end position="417"/>
    </location>
</feature>
<dbReference type="SUPFAM" id="SSF55073">
    <property type="entry name" value="Nucleotide cyclase"/>
    <property type="match status" value="1"/>
</dbReference>
<dbReference type="InterPro" id="IPR035919">
    <property type="entry name" value="EAL_sf"/>
</dbReference>
<proteinExistence type="predicted"/>
<dbReference type="Gene3D" id="3.20.20.450">
    <property type="entry name" value="EAL domain"/>
    <property type="match status" value="1"/>
</dbReference>
<evidence type="ECO:0000313" key="5">
    <source>
        <dbReference type="Proteomes" id="UP001321445"/>
    </source>
</evidence>
<dbReference type="PROSITE" id="PS50887">
    <property type="entry name" value="GGDEF"/>
    <property type="match status" value="1"/>
</dbReference>
<dbReference type="InterPro" id="IPR043128">
    <property type="entry name" value="Rev_trsase/Diguanyl_cyclase"/>
</dbReference>
<dbReference type="Pfam" id="PF00563">
    <property type="entry name" value="EAL"/>
    <property type="match status" value="1"/>
</dbReference>
<evidence type="ECO:0008006" key="6">
    <source>
        <dbReference type="Google" id="ProtNLM"/>
    </source>
</evidence>
<dbReference type="Gene3D" id="3.30.70.270">
    <property type="match status" value="1"/>
</dbReference>
<organism evidence="4 5">
    <name type="scientific">Hydrogenimonas cancrithermarum</name>
    <dbReference type="NCBI Taxonomy" id="2993563"/>
    <lineage>
        <taxon>Bacteria</taxon>
        <taxon>Pseudomonadati</taxon>
        <taxon>Campylobacterota</taxon>
        <taxon>Epsilonproteobacteria</taxon>
        <taxon>Campylobacterales</taxon>
        <taxon>Hydrogenimonadaceae</taxon>
        <taxon>Hydrogenimonas</taxon>
    </lineage>
</organism>
<dbReference type="EMBL" id="AP027370">
    <property type="protein sequence ID" value="BDY13733.1"/>
    <property type="molecule type" value="Genomic_DNA"/>
</dbReference>
<dbReference type="Proteomes" id="UP001321445">
    <property type="component" value="Chromosome"/>
</dbReference>
<reference evidence="4 5" key="1">
    <citation type="submission" date="2023-03" db="EMBL/GenBank/DDBJ databases">
        <title>Description of Hydrogenimonas sp. ISO32.</title>
        <authorList>
            <person name="Mino S."/>
            <person name="Fukazawa S."/>
            <person name="Sawabe T."/>
        </authorList>
    </citation>
    <scope>NUCLEOTIDE SEQUENCE [LARGE SCALE GENOMIC DNA]</scope>
    <source>
        <strain evidence="4 5">ISO32</strain>
    </source>
</reference>
<keyword evidence="1" id="KW-1133">Transmembrane helix</keyword>
<dbReference type="InterPro" id="IPR029787">
    <property type="entry name" value="Nucleotide_cyclase"/>
</dbReference>
<keyword evidence="1" id="KW-0812">Transmembrane</keyword>
<evidence type="ECO:0000313" key="4">
    <source>
        <dbReference type="EMBL" id="BDY13733.1"/>
    </source>
</evidence>
<protein>
    <recommendedName>
        <fullName evidence="6">Diguanylate cyclase/phosphodiesterase</fullName>
    </recommendedName>
</protein>
<dbReference type="InterPro" id="IPR000160">
    <property type="entry name" value="GGDEF_dom"/>
</dbReference>
<dbReference type="CDD" id="cd01948">
    <property type="entry name" value="EAL"/>
    <property type="match status" value="1"/>
</dbReference>
<keyword evidence="1" id="KW-0472">Membrane</keyword>
<dbReference type="NCBIfam" id="TIGR00254">
    <property type="entry name" value="GGDEF"/>
    <property type="match status" value="1"/>
</dbReference>
<gene>
    <name evidence="4" type="ORF">HCR_20450</name>
</gene>
<dbReference type="CDD" id="cd01949">
    <property type="entry name" value="GGDEF"/>
    <property type="match status" value="1"/>
</dbReference>
<dbReference type="SUPFAM" id="SSF141868">
    <property type="entry name" value="EAL domain-like"/>
    <property type="match status" value="1"/>
</dbReference>
<dbReference type="PANTHER" id="PTHR33121">
    <property type="entry name" value="CYCLIC DI-GMP PHOSPHODIESTERASE PDEF"/>
    <property type="match status" value="1"/>
</dbReference>
<dbReference type="InterPro" id="IPR050706">
    <property type="entry name" value="Cyclic-di-GMP_PDE-like"/>
</dbReference>
<feature type="transmembrane region" description="Helical" evidence="1">
    <location>
        <begin position="12"/>
        <end position="35"/>
    </location>
</feature>
<dbReference type="Gene3D" id="3.30.450.290">
    <property type="match status" value="1"/>
</dbReference>
<accession>A0ABM8FP77</accession>
<dbReference type="SMART" id="SM00267">
    <property type="entry name" value="GGDEF"/>
    <property type="match status" value="1"/>
</dbReference>